<comment type="function">
    <text evidence="21">Oxidized purine nucleoside triphosphate hydrolase which is a prominent sanitizer of the oxidized nucleotide pool. Catalyzes the hydrolysis of 2-oxo-dATP (2-hydroxy-dATP) into 2-oxo-dAMP. Also has a significant hydrolase activity toward 2-oxo-ATP, 8-oxo-dGTP and 8-oxo-dATP. Through the hydrolysis of oxidized purine nucleoside triphosphates, prevents their incorporation into DNA and the subsequent transversions A:T to C:G and G:C to T:A. Also catalyzes the hydrolysis of methylated purine nucleoside triphosphate preventing their integration into DNA. Through this antimutagenic activity protects cells from oxidative stress.</text>
</comment>
<evidence type="ECO:0000256" key="4">
    <source>
        <dbReference type="ARBA" id="ARBA00022723"/>
    </source>
</evidence>
<dbReference type="EMBL" id="JAEPRD010000103">
    <property type="protein sequence ID" value="KAG2198902.1"/>
    <property type="molecule type" value="Genomic_DNA"/>
</dbReference>
<comment type="catalytic activity">
    <reaction evidence="18">
        <text>N(6)-methyl-ATP + H2O = N(6)-methyl-AMP + diphosphate + H(+)</text>
        <dbReference type="Rhea" id="RHEA:67608"/>
        <dbReference type="ChEBI" id="CHEBI:15377"/>
        <dbReference type="ChEBI" id="CHEBI:15378"/>
        <dbReference type="ChEBI" id="CHEBI:33019"/>
        <dbReference type="ChEBI" id="CHEBI:144842"/>
        <dbReference type="ChEBI" id="CHEBI:172873"/>
    </reaction>
    <physiologicalReaction direction="left-to-right" evidence="18">
        <dbReference type="Rhea" id="RHEA:67609"/>
    </physiologicalReaction>
</comment>
<dbReference type="SUPFAM" id="SSF55811">
    <property type="entry name" value="Nudix"/>
    <property type="match status" value="1"/>
</dbReference>
<dbReference type="InterPro" id="IPR000086">
    <property type="entry name" value="NUDIX_hydrolase_dom"/>
</dbReference>
<protein>
    <recommendedName>
        <fullName evidence="12">Oxidized purine nucleoside triphosphate hydrolase</fullName>
        <ecNumber evidence="11">3.6.1.56</ecNumber>
    </recommendedName>
    <alternativeName>
        <fullName evidence="16">2-hydroxy-dATP diphosphatase</fullName>
    </alternativeName>
    <alternativeName>
        <fullName evidence="15">7,8-dihydro-8-oxoguanine triphosphatase</fullName>
    </alternativeName>
    <alternativeName>
        <fullName evidence="14">8-oxo-dGTPase</fullName>
    </alternativeName>
    <alternativeName>
        <fullName evidence="17">Methylated purine nucleoside triphosphate hydrolase</fullName>
    </alternativeName>
    <alternativeName>
        <fullName evidence="13">Nucleoside diphosphate-linked moiety X motif 1</fullName>
    </alternativeName>
</protein>
<evidence type="ECO:0000256" key="11">
    <source>
        <dbReference type="ARBA" id="ARBA00026103"/>
    </source>
</evidence>
<evidence type="ECO:0000256" key="21">
    <source>
        <dbReference type="ARBA" id="ARBA00053094"/>
    </source>
</evidence>
<evidence type="ECO:0000313" key="23">
    <source>
        <dbReference type="EMBL" id="KAG2198902.1"/>
    </source>
</evidence>
<comment type="catalytic activity">
    <reaction evidence="19">
        <text>O(6)-methyl-dGTP + H2O = O(6)-methyl-dGMP + diphosphate + H(+)</text>
        <dbReference type="Rhea" id="RHEA:67600"/>
        <dbReference type="ChEBI" id="CHEBI:15377"/>
        <dbReference type="ChEBI" id="CHEBI:15378"/>
        <dbReference type="ChEBI" id="CHEBI:33019"/>
        <dbReference type="ChEBI" id="CHEBI:169974"/>
        <dbReference type="ChEBI" id="CHEBI:169975"/>
    </reaction>
    <physiologicalReaction direction="left-to-right" evidence="19">
        <dbReference type="Rhea" id="RHEA:67601"/>
    </physiologicalReaction>
</comment>
<comment type="catalytic activity">
    <reaction evidence="9">
        <text>8-oxo-dGTP + H2O = 8-oxo-dGMP + diphosphate + H(+)</text>
        <dbReference type="Rhea" id="RHEA:31575"/>
        <dbReference type="ChEBI" id="CHEBI:15377"/>
        <dbReference type="ChEBI" id="CHEBI:15378"/>
        <dbReference type="ChEBI" id="CHEBI:33019"/>
        <dbReference type="ChEBI" id="CHEBI:63224"/>
        <dbReference type="ChEBI" id="CHEBI:77896"/>
    </reaction>
    <physiologicalReaction direction="left-to-right" evidence="9">
        <dbReference type="Rhea" id="RHEA:31576"/>
    </physiologicalReaction>
</comment>
<dbReference type="GO" id="GO:0008828">
    <property type="term" value="F:dATP diphosphatase activity"/>
    <property type="evidence" value="ECO:0007669"/>
    <property type="project" value="UniProtKB-EC"/>
</dbReference>
<comment type="catalytic activity">
    <reaction evidence="20">
        <text>N(6)-methyl-dATP + H2O = N(6)-methyl-dAMP + diphosphate + H(+)</text>
        <dbReference type="Rhea" id="RHEA:67604"/>
        <dbReference type="ChEBI" id="CHEBI:15377"/>
        <dbReference type="ChEBI" id="CHEBI:15378"/>
        <dbReference type="ChEBI" id="CHEBI:33019"/>
        <dbReference type="ChEBI" id="CHEBI:169976"/>
        <dbReference type="ChEBI" id="CHEBI:172872"/>
    </reaction>
    <physiologicalReaction direction="left-to-right" evidence="20">
        <dbReference type="Rhea" id="RHEA:67605"/>
    </physiologicalReaction>
</comment>
<dbReference type="GO" id="GO:0005737">
    <property type="term" value="C:cytoplasm"/>
    <property type="evidence" value="ECO:0007669"/>
    <property type="project" value="TreeGrafter"/>
</dbReference>
<dbReference type="PANTHER" id="PTHR43758:SF2">
    <property type="entry name" value="OXIDIZED PURINE NUCLEOSIDE TRIPHOSPHATE HYDROLASE"/>
    <property type="match status" value="1"/>
</dbReference>
<evidence type="ECO:0000256" key="12">
    <source>
        <dbReference type="ARBA" id="ARBA00026218"/>
    </source>
</evidence>
<evidence type="ECO:0000256" key="13">
    <source>
        <dbReference type="ARBA" id="ARBA00029673"/>
    </source>
</evidence>
<feature type="domain" description="Nudix hydrolase" evidence="22">
    <location>
        <begin position="6"/>
        <end position="136"/>
    </location>
</feature>
<dbReference type="InterPro" id="IPR015797">
    <property type="entry name" value="NUDIX_hydrolase-like_dom_sf"/>
</dbReference>
<dbReference type="InterPro" id="IPR003563">
    <property type="entry name" value="8ODP"/>
</dbReference>
<dbReference type="Pfam" id="PF00293">
    <property type="entry name" value="NUDIX"/>
    <property type="match status" value="1"/>
</dbReference>
<evidence type="ECO:0000256" key="20">
    <source>
        <dbReference type="ARBA" id="ARBA00049032"/>
    </source>
</evidence>
<comment type="caution">
    <text evidence="23">The sequence shown here is derived from an EMBL/GenBank/DDBJ whole genome shotgun (WGS) entry which is preliminary data.</text>
</comment>
<gene>
    <name evidence="23" type="ORF">INT47_010307</name>
</gene>
<name>A0A8H7QUD7_9FUNG</name>
<dbReference type="PANTHER" id="PTHR43758">
    <property type="entry name" value="7,8-DIHYDRO-8-OXOGUANINE TRIPHOSPHATASE"/>
    <property type="match status" value="1"/>
</dbReference>
<keyword evidence="6" id="KW-0460">Magnesium</keyword>
<evidence type="ECO:0000256" key="2">
    <source>
        <dbReference type="ARBA" id="ARBA00005582"/>
    </source>
</evidence>
<sequence length="163" mass="18881">MSSITSKKLLTLILVLNENEQKILLGMKKRGFGVGLYNGFGGKVEPGETIEEGARRELLEESELEAVEMEKIGNNLFTFENDPVGLDVHIYTTTRYLGEPHETEEMNPQWFSYADIPFHQMWPDDRLWFPYVFNKTKFTGHFHFAQDQKTIISQELIAVQHLD</sequence>
<dbReference type="PROSITE" id="PS51462">
    <property type="entry name" value="NUDIX"/>
    <property type="match status" value="1"/>
</dbReference>
<evidence type="ECO:0000256" key="16">
    <source>
        <dbReference type="ARBA" id="ARBA00031927"/>
    </source>
</evidence>
<comment type="subunit">
    <text evidence="3">Monomer.</text>
</comment>
<evidence type="ECO:0000256" key="6">
    <source>
        <dbReference type="ARBA" id="ARBA00022842"/>
    </source>
</evidence>
<comment type="catalytic activity">
    <reaction evidence="10">
        <text>2-oxo-ATP + H2O = 2-oxo-AMP + diphosphate + H(+)</text>
        <dbReference type="Rhea" id="RHEA:67392"/>
        <dbReference type="ChEBI" id="CHEBI:15377"/>
        <dbReference type="ChEBI" id="CHEBI:15378"/>
        <dbReference type="ChEBI" id="CHEBI:33019"/>
        <dbReference type="ChEBI" id="CHEBI:71395"/>
        <dbReference type="ChEBI" id="CHEBI:172878"/>
    </reaction>
    <physiologicalReaction direction="left-to-right" evidence="10">
        <dbReference type="Rhea" id="RHEA:67393"/>
    </physiologicalReaction>
</comment>
<dbReference type="PRINTS" id="PR01403">
    <property type="entry name" value="8OXTPHPHTASE"/>
</dbReference>
<evidence type="ECO:0000256" key="17">
    <source>
        <dbReference type="ARBA" id="ARBA00032071"/>
    </source>
</evidence>
<evidence type="ECO:0000313" key="24">
    <source>
        <dbReference type="Proteomes" id="UP000603453"/>
    </source>
</evidence>
<comment type="cofactor">
    <cofactor evidence="1">
        <name>Mg(2+)</name>
        <dbReference type="ChEBI" id="CHEBI:18420"/>
    </cofactor>
</comment>
<dbReference type="Proteomes" id="UP000603453">
    <property type="component" value="Unassembled WGS sequence"/>
</dbReference>
<comment type="similarity">
    <text evidence="2">Belongs to the Nudix hydrolase family.</text>
</comment>
<evidence type="ECO:0000256" key="10">
    <source>
        <dbReference type="ARBA" id="ARBA00024596"/>
    </source>
</evidence>
<evidence type="ECO:0000256" key="9">
    <source>
        <dbReference type="ARBA" id="ARBA00024486"/>
    </source>
</evidence>
<dbReference type="EC" id="3.6.1.56" evidence="11"/>
<keyword evidence="4" id="KW-0479">Metal-binding</keyword>
<keyword evidence="5" id="KW-0378">Hydrolase</keyword>
<evidence type="ECO:0000256" key="8">
    <source>
        <dbReference type="ARBA" id="ARBA00024459"/>
    </source>
</evidence>
<dbReference type="GO" id="GO:0046872">
    <property type="term" value="F:metal ion binding"/>
    <property type="evidence" value="ECO:0007669"/>
    <property type="project" value="UniProtKB-KW"/>
</dbReference>
<evidence type="ECO:0000256" key="1">
    <source>
        <dbReference type="ARBA" id="ARBA00001946"/>
    </source>
</evidence>
<comment type="catalytic activity">
    <reaction evidence="7">
        <text>8-oxo-dATP + H2O = 8-oxo-dAMP + diphosphate + H(+)</text>
        <dbReference type="Rhea" id="RHEA:65396"/>
        <dbReference type="ChEBI" id="CHEBI:15377"/>
        <dbReference type="ChEBI" id="CHEBI:15378"/>
        <dbReference type="ChEBI" id="CHEBI:33019"/>
        <dbReference type="ChEBI" id="CHEBI:71361"/>
        <dbReference type="ChEBI" id="CHEBI:172871"/>
    </reaction>
    <physiologicalReaction direction="left-to-right" evidence="7">
        <dbReference type="Rhea" id="RHEA:65397"/>
    </physiologicalReaction>
</comment>
<dbReference type="CDD" id="cd03427">
    <property type="entry name" value="NUDIX_MTH1_Nudt1"/>
    <property type="match status" value="1"/>
</dbReference>
<evidence type="ECO:0000256" key="3">
    <source>
        <dbReference type="ARBA" id="ARBA00011245"/>
    </source>
</evidence>
<comment type="catalytic activity">
    <reaction evidence="8">
        <text>2-oxo-dATP + H2O = 2-oxo-dAMP + diphosphate + H(+)</text>
        <dbReference type="Rhea" id="RHEA:31583"/>
        <dbReference type="ChEBI" id="CHEBI:15377"/>
        <dbReference type="ChEBI" id="CHEBI:15378"/>
        <dbReference type="ChEBI" id="CHEBI:33019"/>
        <dbReference type="ChEBI" id="CHEBI:63212"/>
        <dbReference type="ChEBI" id="CHEBI:77897"/>
        <dbReference type="EC" id="3.6.1.56"/>
    </reaction>
    <physiologicalReaction direction="left-to-right" evidence="8">
        <dbReference type="Rhea" id="RHEA:31584"/>
    </physiologicalReaction>
</comment>
<keyword evidence="24" id="KW-1185">Reference proteome</keyword>
<dbReference type="GO" id="GO:0042262">
    <property type="term" value="P:DNA protection"/>
    <property type="evidence" value="ECO:0007669"/>
    <property type="project" value="InterPro"/>
</dbReference>
<evidence type="ECO:0000256" key="19">
    <source>
        <dbReference type="ARBA" id="ARBA00048894"/>
    </source>
</evidence>
<evidence type="ECO:0000259" key="22">
    <source>
        <dbReference type="PROSITE" id="PS51462"/>
    </source>
</evidence>
<accession>A0A8H7QUD7</accession>
<reference evidence="23" key="1">
    <citation type="submission" date="2020-12" db="EMBL/GenBank/DDBJ databases">
        <title>Metabolic potential, ecology and presence of endohyphal bacteria is reflected in genomic diversity of Mucoromycotina.</title>
        <authorList>
            <person name="Muszewska A."/>
            <person name="Okrasinska A."/>
            <person name="Steczkiewicz K."/>
            <person name="Drgas O."/>
            <person name="Orlowska M."/>
            <person name="Perlinska-Lenart U."/>
            <person name="Aleksandrzak-Piekarczyk T."/>
            <person name="Szatraj K."/>
            <person name="Zielenkiewicz U."/>
            <person name="Pilsyk S."/>
            <person name="Malc E."/>
            <person name="Mieczkowski P."/>
            <person name="Kruszewska J.S."/>
            <person name="Biernat P."/>
            <person name="Pawlowska J."/>
        </authorList>
    </citation>
    <scope>NUCLEOTIDE SEQUENCE</scope>
    <source>
        <strain evidence="23">WA0000017839</strain>
    </source>
</reference>
<evidence type="ECO:0000256" key="7">
    <source>
        <dbReference type="ARBA" id="ARBA00024448"/>
    </source>
</evidence>
<evidence type="ECO:0000256" key="15">
    <source>
        <dbReference type="ARBA" id="ARBA00030682"/>
    </source>
</evidence>
<evidence type="ECO:0000256" key="5">
    <source>
        <dbReference type="ARBA" id="ARBA00022801"/>
    </source>
</evidence>
<evidence type="ECO:0000256" key="14">
    <source>
        <dbReference type="ARBA" id="ARBA00030634"/>
    </source>
</evidence>
<dbReference type="Gene3D" id="3.90.79.10">
    <property type="entry name" value="Nucleoside Triphosphate Pyrophosphohydrolase"/>
    <property type="match status" value="1"/>
</dbReference>
<dbReference type="AlphaFoldDB" id="A0A8H7QUD7"/>
<dbReference type="OrthoDB" id="447842at2759"/>
<proteinExistence type="inferred from homology"/>
<evidence type="ECO:0000256" key="18">
    <source>
        <dbReference type="ARBA" id="ARBA00048002"/>
    </source>
</evidence>
<dbReference type="GO" id="GO:0008413">
    <property type="term" value="F:8-oxo-7,8-dihydroguanosine triphosphate pyrophosphatase activity"/>
    <property type="evidence" value="ECO:0007669"/>
    <property type="project" value="InterPro"/>
</dbReference>
<organism evidence="23 24">
    <name type="scientific">Mucor saturninus</name>
    <dbReference type="NCBI Taxonomy" id="64648"/>
    <lineage>
        <taxon>Eukaryota</taxon>
        <taxon>Fungi</taxon>
        <taxon>Fungi incertae sedis</taxon>
        <taxon>Mucoromycota</taxon>
        <taxon>Mucoromycotina</taxon>
        <taxon>Mucoromycetes</taxon>
        <taxon>Mucorales</taxon>
        <taxon>Mucorineae</taxon>
        <taxon>Mucoraceae</taxon>
        <taxon>Mucor</taxon>
    </lineage>
</organism>